<keyword evidence="3" id="KW-1185">Reference proteome</keyword>
<comment type="caution">
    <text evidence="2">The sequence shown here is derived from an EMBL/GenBank/DDBJ whole genome shotgun (WGS) entry which is preliminary data.</text>
</comment>
<dbReference type="EMBL" id="QJKJ01005930">
    <property type="protein sequence ID" value="RDX88476.1"/>
    <property type="molecule type" value="Genomic_DNA"/>
</dbReference>
<protein>
    <recommendedName>
        <fullName evidence="4">Retrotransposon gag domain-containing protein</fullName>
    </recommendedName>
</protein>
<accession>A0A371GD89</accession>
<feature type="region of interest" description="Disordered" evidence="1">
    <location>
        <begin position="1"/>
        <end position="70"/>
    </location>
</feature>
<sequence>MQIRRRSASRKTYRESSSWKGKDKDKDRGHIASECPNKHAMIVKDGEIGSKSFIGEVSTTSESKGLSDES</sequence>
<name>A0A371GD89_MUCPR</name>
<feature type="non-terminal residue" evidence="2">
    <location>
        <position position="1"/>
    </location>
</feature>
<evidence type="ECO:0000313" key="3">
    <source>
        <dbReference type="Proteomes" id="UP000257109"/>
    </source>
</evidence>
<evidence type="ECO:0000256" key="1">
    <source>
        <dbReference type="SAM" id="MobiDB-lite"/>
    </source>
</evidence>
<evidence type="ECO:0008006" key="4">
    <source>
        <dbReference type="Google" id="ProtNLM"/>
    </source>
</evidence>
<gene>
    <name evidence="2" type="ORF">CR513_29934</name>
</gene>
<feature type="compositionally biased region" description="Basic residues" evidence="1">
    <location>
        <begin position="1"/>
        <end position="11"/>
    </location>
</feature>
<organism evidence="2 3">
    <name type="scientific">Mucuna pruriens</name>
    <name type="common">Velvet bean</name>
    <name type="synonym">Dolichos pruriens</name>
    <dbReference type="NCBI Taxonomy" id="157652"/>
    <lineage>
        <taxon>Eukaryota</taxon>
        <taxon>Viridiplantae</taxon>
        <taxon>Streptophyta</taxon>
        <taxon>Embryophyta</taxon>
        <taxon>Tracheophyta</taxon>
        <taxon>Spermatophyta</taxon>
        <taxon>Magnoliopsida</taxon>
        <taxon>eudicotyledons</taxon>
        <taxon>Gunneridae</taxon>
        <taxon>Pentapetalae</taxon>
        <taxon>rosids</taxon>
        <taxon>fabids</taxon>
        <taxon>Fabales</taxon>
        <taxon>Fabaceae</taxon>
        <taxon>Papilionoideae</taxon>
        <taxon>50 kb inversion clade</taxon>
        <taxon>NPAAA clade</taxon>
        <taxon>indigoferoid/millettioid clade</taxon>
        <taxon>Phaseoleae</taxon>
        <taxon>Mucuna</taxon>
    </lineage>
</organism>
<feature type="compositionally biased region" description="Basic and acidic residues" evidence="1">
    <location>
        <begin position="20"/>
        <end position="31"/>
    </location>
</feature>
<dbReference type="Proteomes" id="UP000257109">
    <property type="component" value="Unassembled WGS sequence"/>
</dbReference>
<evidence type="ECO:0000313" key="2">
    <source>
        <dbReference type="EMBL" id="RDX88476.1"/>
    </source>
</evidence>
<dbReference type="AlphaFoldDB" id="A0A371GD89"/>
<reference evidence="2" key="1">
    <citation type="submission" date="2018-05" db="EMBL/GenBank/DDBJ databases">
        <title>Draft genome of Mucuna pruriens seed.</title>
        <authorList>
            <person name="Nnadi N.E."/>
            <person name="Vos R."/>
            <person name="Hasami M.H."/>
            <person name="Devisetty U.K."/>
            <person name="Aguiy J.C."/>
        </authorList>
    </citation>
    <scope>NUCLEOTIDE SEQUENCE [LARGE SCALE GENOMIC DNA]</scope>
    <source>
        <strain evidence="2">JCA_2017</strain>
    </source>
</reference>
<proteinExistence type="predicted"/>